<feature type="signal peptide" evidence="2">
    <location>
        <begin position="1"/>
        <end position="22"/>
    </location>
</feature>
<dbReference type="KEGG" id="cge:100761997"/>
<dbReference type="GO" id="GO:0005814">
    <property type="term" value="C:centriole"/>
    <property type="evidence" value="ECO:0007669"/>
    <property type="project" value="TreeGrafter"/>
</dbReference>
<dbReference type="GO" id="GO:0008017">
    <property type="term" value="F:microtubule binding"/>
    <property type="evidence" value="ECO:0007669"/>
    <property type="project" value="InterPro"/>
</dbReference>
<evidence type="ECO:0000313" key="3">
    <source>
        <dbReference type="Proteomes" id="UP001108280"/>
    </source>
</evidence>
<dbReference type="GeneID" id="100761997"/>
<evidence type="ECO:0000256" key="2">
    <source>
        <dbReference type="SAM" id="SignalP"/>
    </source>
</evidence>
<dbReference type="PANTHER" id="PTHR31516">
    <property type="entry name" value="STABILIZER OF AXONEMAL MICROTUBULES 2"/>
    <property type="match status" value="1"/>
</dbReference>
<evidence type="ECO:0000256" key="1">
    <source>
        <dbReference type="ARBA" id="ARBA00008738"/>
    </source>
</evidence>
<dbReference type="Pfam" id="PF05217">
    <property type="entry name" value="SAXO1-2"/>
    <property type="match status" value="1"/>
</dbReference>
<sequence>MVAAAPEVTLLAFLGSAQVAAGLPLKLQAEMEDVSPQNIDARHRCPHLPTKIYDKIEKPCLLTEYNENYPIYESYLPRDSFKPRRVYQKRSIPMEGLTTSRRDFGLHKMAPVEFHQPDPYVPSEENMDLLTTYKQDFNYVPVCQVGAIKPRDSKFPNGDKTQYLPTYKVDYLPWNQPKRELLRPPHNFRPESTRFENRTTHQDEYTMKGLVTTVSCKPVIKPKLCNIPLEDLTNYKMNYVPHPVEKRFVREPEKFKPCEIPFENLTTHKESYRGLLGEPAKISKPPARYPSQEIPFSNTTECQEKYQAWATPQIVPKTPVTYVPPEEKMDLLTTMQSHYRYRKGTPAQSCRPVLSIKKSSRFDSSTTTKDDYKQWEAVNTKPVKPVPHLTLPVEPLDYQTTTKICYVPHPPVTTKNYKPPWAGPRRNIPVEGQTTYSIYFTPKEMGRCPASYIEPPGYIFEEVDAMGHKIYRAVSQTGSGQNSCLSLYDAEKSGQKELEVSA</sequence>
<keyword evidence="2" id="KW-0732">Signal</keyword>
<dbReference type="InterPro" id="IPR033336">
    <property type="entry name" value="SAXO1/2"/>
</dbReference>
<comment type="similarity">
    <text evidence="1">Belongs to the FAM154 family.</text>
</comment>
<feature type="chain" id="PRO_5039901590" evidence="2">
    <location>
        <begin position="23"/>
        <end position="502"/>
    </location>
</feature>
<protein>
    <submittedName>
        <fullName evidence="4">Stabilizer of axonemal microtubules 1 isoform X2</fullName>
    </submittedName>
</protein>
<reference evidence="3" key="1">
    <citation type="journal article" date="2018" name="Biotechnol. Bioeng.">
        <title>A reference genome of the Chinese hamster based on a hybrid assembly strategy.</title>
        <authorList>
            <person name="Rupp O."/>
            <person name="MacDonald M.L."/>
            <person name="Li S."/>
            <person name="Dhiman H."/>
            <person name="Polson S."/>
            <person name="Griep S."/>
            <person name="Heffner K."/>
            <person name="Hernandez I."/>
            <person name="Brinkrolf K."/>
            <person name="Jadhav V."/>
            <person name="Samoudi M."/>
            <person name="Hao H."/>
            <person name="Kingham B."/>
            <person name="Goesmann A."/>
            <person name="Betenbaugh M.J."/>
            <person name="Lewis N.E."/>
            <person name="Borth N."/>
            <person name="Lee K.H."/>
        </authorList>
    </citation>
    <scope>NUCLEOTIDE SEQUENCE [LARGE SCALE GENOMIC DNA]</scope>
    <source>
        <strain evidence="3">17A/GY</strain>
    </source>
</reference>
<dbReference type="PANTHER" id="PTHR31516:SF9">
    <property type="entry name" value="STABILIZER OF AXONEMAL MICROTUBULES 1"/>
    <property type="match status" value="1"/>
</dbReference>
<dbReference type="GO" id="GO:0036064">
    <property type="term" value="C:ciliary basal body"/>
    <property type="evidence" value="ECO:0007669"/>
    <property type="project" value="TreeGrafter"/>
</dbReference>
<dbReference type="AlphaFoldDB" id="A0A9J7K3T7"/>
<name>A0A9J7K3T7_CRIGR</name>
<dbReference type="GO" id="GO:0036126">
    <property type="term" value="C:sperm flagellum"/>
    <property type="evidence" value="ECO:0007669"/>
    <property type="project" value="TreeGrafter"/>
</dbReference>
<keyword evidence="3" id="KW-1185">Reference proteome</keyword>
<reference evidence="4" key="3">
    <citation type="submission" date="2025-08" db="UniProtKB">
        <authorList>
            <consortium name="RefSeq"/>
        </authorList>
    </citation>
    <scope>IDENTIFICATION</scope>
    <source>
        <strain evidence="4">17A/GY</strain>
        <tissue evidence="4">Liver</tissue>
    </source>
</reference>
<reference evidence="3" key="2">
    <citation type="journal article" date="2020" name="Biotechnol. Bioeng.">
        <title>Chromosome-scale scaffolds for the Chinese hamster reference genome assembly to facilitate the study of the CHO epigenome.</title>
        <authorList>
            <person name="Hilliard W."/>
            <person name="MacDonald M."/>
            <person name="Lee K.H."/>
        </authorList>
    </citation>
    <scope>NUCLEOTIDE SEQUENCE [LARGE SCALE GENOMIC DNA]</scope>
    <source>
        <strain evidence="3">17A/GY</strain>
    </source>
</reference>
<organism evidence="3 4">
    <name type="scientific">Cricetulus griseus</name>
    <name type="common">Chinese hamster</name>
    <name type="synonym">Cricetulus barabensis griseus</name>
    <dbReference type="NCBI Taxonomy" id="10029"/>
    <lineage>
        <taxon>Eukaryota</taxon>
        <taxon>Metazoa</taxon>
        <taxon>Chordata</taxon>
        <taxon>Craniata</taxon>
        <taxon>Vertebrata</taxon>
        <taxon>Euteleostomi</taxon>
        <taxon>Mammalia</taxon>
        <taxon>Eutheria</taxon>
        <taxon>Euarchontoglires</taxon>
        <taxon>Glires</taxon>
        <taxon>Rodentia</taxon>
        <taxon>Myomorpha</taxon>
        <taxon>Muroidea</taxon>
        <taxon>Cricetidae</taxon>
        <taxon>Cricetinae</taxon>
        <taxon>Cricetulus</taxon>
    </lineage>
</organism>
<dbReference type="OrthoDB" id="365640at2759"/>
<dbReference type="Proteomes" id="UP001108280">
    <property type="component" value="Chromosome 2"/>
</dbReference>
<dbReference type="RefSeq" id="XP_035294567.1">
    <property type="nucleotide sequence ID" value="XM_035438676.1"/>
</dbReference>
<accession>A0A9J7K3T7</accession>
<proteinExistence type="inferred from homology"/>
<evidence type="ECO:0000313" key="4">
    <source>
        <dbReference type="RefSeq" id="XP_035294567.1"/>
    </source>
</evidence>
<dbReference type="GO" id="GO:0005879">
    <property type="term" value="C:axonemal microtubule"/>
    <property type="evidence" value="ECO:0007669"/>
    <property type="project" value="TreeGrafter"/>
</dbReference>
<gene>
    <name evidence="4" type="primary">LOC100761997</name>
</gene>